<comment type="subcellular location">
    <subcellularLocation>
        <location evidence="3 12">Membrane</location>
    </subcellularLocation>
</comment>
<evidence type="ECO:0000256" key="3">
    <source>
        <dbReference type="ARBA" id="ARBA00004370"/>
    </source>
</evidence>
<dbReference type="EC" id="1.1.3.20" evidence="5 12"/>
<comment type="similarity">
    <text evidence="4 12">Belongs to the GMC oxidoreductase family.</text>
</comment>
<evidence type="ECO:0000313" key="16">
    <source>
        <dbReference type="EMBL" id="KAK9918511.1"/>
    </source>
</evidence>
<evidence type="ECO:0000256" key="10">
    <source>
        <dbReference type="ARBA" id="ARBA00023002"/>
    </source>
</evidence>
<evidence type="ECO:0000313" key="17">
    <source>
        <dbReference type="Proteomes" id="UP001491310"/>
    </source>
</evidence>
<keyword evidence="9" id="KW-1133">Transmembrane helix</keyword>
<keyword evidence="17" id="KW-1185">Reference proteome</keyword>
<dbReference type="InterPro" id="IPR007867">
    <property type="entry name" value="GMC_OxRtase_C"/>
</dbReference>
<sequence>MDSKRGEIVAALAEAFFPALDDEARRAQAAGKSKLAHFLNTSGGSMTFVISEVLHGMTLLTPESQQELALLFALLKTGAGTMAVGGPKMLIPKCPMLQPFAKLPLQQREAILQYWASSPIPLLKKAFKGLKSIIVSTIFNASDEKGRNPLWPGIMYEGGDPDRPLAPLPERLSAEAALAEAILDLADVACKNADELRQLIADHGTQVTCLADGTLEVECDALVVGSGAGGGVSAALLAEAGAKVVVLEKGRFTPAAELPLRERESFEEMYEMGSFMTTQDAGVNILAGSTLGGGTRVNWQASFETPAHVRREWAQEHGLPAIASEQYDRALQAVCTRLGVTTGIKHHSRPNEKLKAGLEAMGVHCGEIPRNCSREHACGHCCFGCPSGDKQDATGTYLSDAAQSGAKIFTGIFAEKVLMSKNKGDKLRKRSATGIAALTTTSIPNGRQWRIVFKARYIISSAGSLHTPALLLRSKISVNGNVGKNLRLHPATAIIGVFSNGSEGERDPNAGPKVYRHTVVPPLPGVDRNSEGTLDLPDEILTWKGSIFSVFSNVVADWQGSGYGPLLQTPSAHPGLMAASIPWLSGADYKRLCTWFPYVSIVLVLTRDRSSGRVTIGKDGLPRLHYWPDAHDRGSMMKGMEAGLRAMAAAGSLMVGSLQGGRREVTRFEPDRDSSGAMTDPAAFDDYLGRVRAEGIHKNGMTVFSAHQMGTARMGASAKSSVVDPRGECWHVANLYVADASLFPTSTGVNPMITVEALSYMVAEGLAQNFKQQRGHDKPPAHPALAAIQPEE</sequence>
<evidence type="ECO:0000256" key="13">
    <source>
        <dbReference type="SAM" id="MobiDB-lite"/>
    </source>
</evidence>
<evidence type="ECO:0000259" key="15">
    <source>
        <dbReference type="Pfam" id="PF05199"/>
    </source>
</evidence>
<dbReference type="InterPro" id="IPR000172">
    <property type="entry name" value="GMC_OxRdtase_N"/>
</dbReference>
<reference evidence="16 17" key="1">
    <citation type="journal article" date="2024" name="Nat. Commun.">
        <title>Phylogenomics reveals the evolutionary origins of lichenization in chlorophyte algae.</title>
        <authorList>
            <person name="Puginier C."/>
            <person name="Libourel C."/>
            <person name="Otte J."/>
            <person name="Skaloud P."/>
            <person name="Haon M."/>
            <person name="Grisel S."/>
            <person name="Petersen M."/>
            <person name="Berrin J.G."/>
            <person name="Delaux P.M."/>
            <person name="Dal Grande F."/>
            <person name="Keller J."/>
        </authorList>
    </citation>
    <scope>NUCLEOTIDE SEQUENCE [LARGE SCALE GENOMIC DNA]</scope>
    <source>
        <strain evidence="16 17">SAG 216-7</strain>
    </source>
</reference>
<feature type="domain" description="Glucose-methanol-choline oxidoreductase C-terminal" evidence="15">
    <location>
        <begin position="609"/>
        <end position="758"/>
    </location>
</feature>
<evidence type="ECO:0000256" key="6">
    <source>
        <dbReference type="ARBA" id="ARBA00022630"/>
    </source>
</evidence>
<feature type="region of interest" description="Disordered" evidence="13">
    <location>
        <begin position="772"/>
        <end position="792"/>
    </location>
</feature>
<evidence type="ECO:0000256" key="5">
    <source>
        <dbReference type="ARBA" id="ARBA00013125"/>
    </source>
</evidence>
<evidence type="ECO:0000256" key="8">
    <source>
        <dbReference type="ARBA" id="ARBA00022827"/>
    </source>
</evidence>
<dbReference type="PIRSF" id="PIRSF028937">
    <property type="entry name" value="Lg_Ch_AO"/>
    <property type="match status" value="1"/>
</dbReference>
<evidence type="ECO:0000256" key="7">
    <source>
        <dbReference type="ARBA" id="ARBA00022692"/>
    </source>
</evidence>
<accession>A0ABR2Z3Y7</accession>
<keyword evidence="6" id="KW-0285">Flavoprotein</keyword>
<comment type="catalytic activity">
    <reaction evidence="1 12">
        <text>a long-chain primary fatty alcohol + O2 = a long-chain fatty aldehyde + H2O2</text>
        <dbReference type="Rhea" id="RHEA:22756"/>
        <dbReference type="ChEBI" id="CHEBI:15379"/>
        <dbReference type="ChEBI" id="CHEBI:16240"/>
        <dbReference type="ChEBI" id="CHEBI:17176"/>
        <dbReference type="ChEBI" id="CHEBI:77396"/>
        <dbReference type="EC" id="1.1.3.20"/>
    </reaction>
</comment>
<dbReference type="Pfam" id="PF00732">
    <property type="entry name" value="GMC_oxred_N"/>
    <property type="match status" value="1"/>
</dbReference>
<dbReference type="InterPro" id="IPR036188">
    <property type="entry name" value="FAD/NAD-bd_sf"/>
</dbReference>
<name>A0ABR2Z3Y7_9CHLO</name>
<organism evidence="16 17">
    <name type="scientific">Coccomyxa subellipsoidea</name>
    <dbReference type="NCBI Taxonomy" id="248742"/>
    <lineage>
        <taxon>Eukaryota</taxon>
        <taxon>Viridiplantae</taxon>
        <taxon>Chlorophyta</taxon>
        <taxon>core chlorophytes</taxon>
        <taxon>Trebouxiophyceae</taxon>
        <taxon>Trebouxiophyceae incertae sedis</taxon>
        <taxon>Coccomyxaceae</taxon>
        <taxon>Coccomyxa</taxon>
    </lineage>
</organism>
<comment type="caution">
    <text evidence="16">The sequence shown here is derived from an EMBL/GenBank/DDBJ whole genome shotgun (WGS) entry which is preliminary data.</text>
</comment>
<dbReference type="PANTHER" id="PTHR46056">
    <property type="entry name" value="LONG-CHAIN-ALCOHOL OXIDASE"/>
    <property type="match status" value="1"/>
</dbReference>
<keyword evidence="7" id="KW-0812">Transmembrane</keyword>
<keyword evidence="8" id="KW-0274">FAD</keyword>
<dbReference type="PANTHER" id="PTHR46056:SF12">
    <property type="entry name" value="LONG-CHAIN-ALCOHOL OXIDASE"/>
    <property type="match status" value="1"/>
</dbReference>
<dbReference type="Gene3D" id="3.50.50.60">
    <property type="entry name" value="FAD/NAD(P)-binding domain"/>
    <property type="match status" value="2"/>
</dbReference>
<evidence type="ECO:0000259" key="14">
    <source>
        <dbReference type="Pfam" id="PF00732"/>
    </source>
</evidence>
<keyword evidence="11 12" id="KW-0472">Membrane</keyword>
<evidence type="ECO:0000256" key="11">
    <source>
        <dbReference type="ARBA" id="ARBA00023136"/>
    </source>
</evidence>
<evidence type="ECO:0000256" key="12">
    <source>
        <dbReference type="PIRNR" id="PIRNR028937"/>
    </source>
</evidence>
<dbReference type="Pfam" id="PF05199">
    <property type="entry name" value="GMC_oxred_C"/>
    <property type="match status" value="1"/>
</dbReference>
<comment type="function">
    <text evidence="2 12">Long-chain fatty alcohol oxidase involved in the omega-oxidation pathway of lipid degradation.</text>
</comment>
<dbReference type="EMBL" id="JALJOT010000001">
    <property type="protein sequence ID" value="KAK9918511.1"/>
    <property type="molecule type" value="Genomic_DNA"/>
</dbReference>
<dbReference type="Proteomes" id="UP001491310">
    <property type="component" value="Unassembled WGS sequence"/>
</dbReference>
<protein>
    <recommendedName>
        <fullName evidence="5 12">Long-chain-alcohol oxidase</fullName>
        <ecNumber evidence="5 12">1.1.3.20</ecNumber>
    </recommendedName>
</protein>
<evidence type="ECO:0000256" key="4">
    <source>
        <dbReference type="ARBA" id="ARBA00010790"/>
    </source>
</evidence>
<evidence type="ECO:0000256" key="2">
    <source>
        <dbReference type="ARBA" id="ARBA00003842"/>
    </source>
</evidence>
<dbReference type="SUPFAM" id="SSF51905">
    <property type="entry name" value="FAD/NAD(P)-binding domain"/>
    <property type="match status" value="1"/>
</dbReference>
<evidence type="ECO:0000256" key="1">
    <source>
        <dbReference type="ARBA" id="ARBA00000920"/>
    </source>
</evidence>
<proteinExistence type="inferred from homology"/>
<dbReference type="InterPro" id="IPR012400">
    <property type="entry name" value="Long_Oxdase"/>
</dbReference>
<gene>
    <name evidence="16" type="ORF">WJX75_004613</name>
</gene>
<evidence type="ECO:0000256" key="9">
    <source>
        <dbReference type="ARBA" id="ARBA00022989"/>
    </source>
</evidence>
<feature type="domain" description="Glucose-methanol-choline oxidoreductase N-terminal" evidence="14">
    <location>
        <begin position="266"/>
        <end position="491"/>
    </location>
</feature>
<keyword evidence="10 12" id="KW-0560">Oxidoreductase</keyword>